<keyword evidence="3" id="KW-1185">Reference proteome</keyword>
<evidence type="ECO:0000313" key="3">
    <source>
        <dbReference type="Proteomes" id="UP000001959"/>
    </source>
</evidence>
<accession>Q0BX68</accession>
<dbReference type="GO" id="GO:0003676">
    <property type="term" value="F:nucleic acid binding"/>
    <property type="evidence" value="ECO:0007669"/>
    <property type="project" value="InterPro"/>
</dbReference>
<protein>
    <recommendedName>
        <fullName evidence="1">HNH domain-containing protein</fullName>
    </recommendedName>
</protein>
<dbReference type="Pfam" id="PF01844">
    <property type="entry name" value="HNH"/>
    <property type="match status" value="1"/>
</dbReference>
<reference evidence="2 3" key="1">
    <citation type="journal article" date="2006" name="J. Bacteriol.">
        <title>Comparative genomic evidence for a close relationship between the dimorphic prosthecate bacteria Hyphomonas neptunium and Caulobacter crescentus.</title>
        <authorList>
            <person name="Badger J.H."/>
            <person name="Hoover T.R."/>
            <person name="Brun Y.V."/>
            <person name="Weiner R.M."/>
            <person name="Laub M.T."/>
            <person name="Alexandre G."/>
            <person name="Mrazek J."/>
            <person name="Ren Q."/>
            <person name="Paulsen I.T."/>
            <person name="Nelson K.E."/>
            <person name="Khouri H.M."/>
            <person name="Radune D."/>
            <person name="Sosa J."/>
            <person name="Dodson R.J."/>
            <person name="Sullivan S.A."/>
            <person name="Rosovitz M.J."/>
            <person name="Madupu R."/>
            <person name="Brinkac L.M."/>
            <person name="Durkin A.S."/>
            <person name="Daugherty S.C."/>
            <person name="Kothari S.P."/>
            <person name="Giglio M.G."/>
            <person name="Zhou L."/>
            <person name="Haft D.H."/>
            <person name="Selengut J.D."/>
            <person name="Davidsen T.M."/>
            <person name="Yang Q."/>
            <person name="Zafar N."/>
            <person name="Ward N.L."/>
        </authorList>
    </citation>
    <scope>NUCLEOTIDE SEQUENCE [LARGE SCALE GENOMIC DNA]</scope>
    <source>
        <strain evidence="2 3">ATCC 15444</strain>
    </source>
</reference>
<evidence type="ECO:0000259" key="1">
    <source>
        <dbReference type="Pfam" id="PF01844"/>
    </source>
</evidence>
<organism evidence="2 3">
    <name type="scientific">Hyphomonas neptunium (strain ATCC 15444)</name>
    <dbReference type="NCBI Taxonomy" id="228405"/>
    <lineage>
        <taxon>Bacteria</taxon>
        <taxon>Pseudomonadati</taxon>
        <taxon>Pseudomonadota</taxon>
        <taxon>Alphaproteobacteria</taxon>
        <taxon>Hyphomonadales</taxon>
        <taxon>Hyphomonadaceae</taxon>
        <taxon>Hyphomonas</taxon>
    </lineage>
</organism>
<proteinExistence type="predicted"/>
<dbReference type="eggNOG" id="COG1403">
    <property type="taxonomic scope" value="Bacteria"/>
</dbReference>
<dbReference type="GO" id="GO:0004519">
    <property type="term" value="F:endonuclease activity"/>
    <property type="evidence" value="ECO:0007669"/>
    <property type="project" value="InterPro"/>
</dbReference>
<dbReference type="EMBL" id="CP000158">
    <property type="protein sequence ID" value="ABI76933.1"/>
    <property type="molecule type" value="Genomic_DNA"/>
</dbReference>
<sequence length="82" mass="9320">MSQSHTPPESGQFRTLWDKQGGLCALCGQPMPRHRFEVAHATLWKKQRPSFDHIRARARGGSDKPVNLQLAHAECNWKKGRS</sequence>
<evidence type="ECO:0000313" key="2">
    <source>
        <dbReference type="EMBL" id="ABI76933.1"/>
    </source>
</evidence>
<gene>
    <name evidence="2" type="ordered locus">HNE_3252</name>
</gene>
<dbReference type="InterPro" id="IPR002711">
    <property type="entry name" value="HNH"/>
</dbReference>
<dbReference type="Proteomes" id="UP000001959">
    <property type="component" value="Chromosome"/>
</dbReference>
<dbReference type="CDD" id="cd00085">
    <property type="entry name" value="HNHc"/>
    <property type="match status" value="1"/>
</dbReference>
<dbReference type="InterPro" id="IPR003615">
    <property type="entry name" value="HNH_nuc"/>
</dbReference>
<feature type="domain" description="HNH" evidence="1">
    <location>
        <begin position="47"/>
        <end position="81"/>
    </location>
</feature>
<dbReference type="STRING" id="228405.HNE_3252"/>
<dbReference type="GO" id="GO:0008270">
    <property type="term" value="F:zinc ion binding"/>
    <property type="evidence" value="ECO:0007669"/>
    <property type="project" value="InterPro"/>
</dbReference>
<name>Q0BX68_HYPNA</name>
<dbReference type="Gene3D" id="1.10.30.50">
    <property type="match status" value="1"/>
</dbReference>
<dbReference type="HOGENOM" id="CLU_2553676_0_0_5"/>
<dbReference type="KEGG" id="hne:HNE_3252"/>
<dbReference type="AlphaFoldDB" id="Q0BX68"/>